<dbReference type="PROSITE" id="PS51819">
    <property type="entry name" value="VOC"/>
    <property type="match status" value="1"/>
</dbReference>
<evidence type="ECO:0000259" key="1">
    <source>
        <dbReference type="PROSITE" id="PS51819"/>
    </source>
</evidence>
<dbReference type="InterPro" id="IPR004360">
    <property type="entry name" value="Glyas_Fos-R_dOase_dom"/>
</dbReference>
<dbReference type="EMBL" id="BMBA01000004">
    <property type="protein sequence ID" value="GFZ33304.1"/>
    <property type="molecule type" value="Genomic_DNA"/>
</dbReference>
<evidence type="ECO:0000313" key="2">
    <source>
        <dbReference type="EMBL" id="GFZ33304.1"/>
    </source>
</evidence>
<dbReference type="RefSeq" id="WP_206871527.1">
    <property type="nucleotide sequence ID" value="NZ_BMBA01000004.1"/>
</dbReference>
<organism evidence="2 3">
    <name type="scientific">Clostridium zeae</name>
    <dbReference type="NCBI Taxonomy" id="2759022"/>
    <lineage>
        <taxon>Bacteria</taxon>
        <taxon>Bacillati</taxon>
        <taxon>Bacillota</taxon>
        <taxon>Clostridia</taxon>
        <taxon>Eubacteriales</taxon>
        <taxon>Clostridiaceae</taxon>
        <taxon>Clostridium</taxon>
    </lineage>
</organism>
<keyword evidence="3" id="KW-1185">Reference proteome</keyword>
<dbReference type="InterPro" id="IPR029068">
    <property type="entry name" value="Glyas_Bleomycin-R_OHBP_Dase"/>
</dbReference>
<protein>
    <submittedName>
        <fullName evidence="2">Glyoxalase</fullName>
    </submittedName>
</protein>
<dbReference type="SUPFAM" id="SSF54593">
    <property type="entry name" value="Glyoxalase/Bleomycin resistance protein/Dihydroxybiphenyl dioxygenase"/>
    <property type="match status" value="1"/>
</dbReference>
<reference evidence="2 3" key="1">
    <citation type="journal article" date="2021" name="Int. J. Syst. Evol. Microbiol.">
        <title>Clostridium zeae sp. nov., isolated from corn silage.</title>
        <authorList>
            <person name="Kobayashi H."/>
            <person name="Tanizawa Y."/>
            <person name="Yagura M."/>
            <person name="Sakamoto M."/>
            <person name="Ohkuma M."/>
            <person name="Tohno M."/>
        </authorList>
    </citation>
    <scope>NUCLEOTIDE SEQUENCE [LARGE SCALE GENOMIC DNA]</scope>
    <source>
        <strain evidence="2 3">CSC2</strain>
    </source>
</reference>
<dbReference type="Proteomes" id="UP000663802">
    <property type="component" value="Unassembled WGS sequence"/>
</dbReference>
<evidence type="ECO:0000313" key="3">
    <source>
        <dbReference type="Proteomes" id="UP000663802"/>
    </source>
</evidence>
<dbReference type="Pfam" id="PF00903">
    <property type="entry name" value="Glyoxalase"/>
    <property type="match status" value="1"/>
</dbReference>
<sequence length="123" mass="14191">MKLTHSCIITENVKKLSDFYKEALQIEPQSYGDDYVEFPTDGGVLSLFSFKAHEELAKGSTIPSSNRCLELEFNVDNVDDDFARLEQLNVEIVKPLTTQPWGNRSFYFRDPDGNLINFYTRTR</sequence>
<name>A0ABQ1EER6_9CLOT</name>
<proteinExistence type="predicted"/>
<feature type="domain" description="VOC" evidence="1">
    <location>
        <begin position="2"/>
        <end position="121"/>
    </location>
</feature>
<gene>
    <name evidence="2" type="ORF">CSC2_38300</name>
</gene>
<accession>A0ABQ1EER6</accession>
<dbReference type="Gene3D" id="3.10.180.10">
    <property type="entry name" value="2,3-Dihydroxybiphenyl 1,2-Dioxygenase, domain 1"/>
    <property type="match status" value="1"/>
</dbReference>
<comment type="caution">
    <text evidence="2">The sequence shown here is derived from an EMBL/GenBank/DDBJ whole genome shotgun (WGS) entry which is preliminary data.</text>
</comment>
<dbReference type="InterPro" id="IPR037523">
    <property type="entry name" value="VOC_core"/>
</dbReference>